<dbReference type="Proteomes" id="UP000229112">
    <property type="component" value="Unassembled WGS sequence"/>
</dbReference>
<dbReference type="GO" id="GO:0051301">
    <property type="term" value="P:cell division"/>
    <property type="evidence" value="ECO:0007669"/>
    <property type="project" value="UniProtKB-KW"/>
</dbReference>
<dbReference type="GO" id="GO:0009252">
    <property type="term" value="P:peptidoglycan biosynthetic process"/>
    <property type="evidence" value="ECO:0007669"/>
    <property type="project" value="UniProtKB-UniRule"/>
</dbReference>
<dbReference type="Pfam" id="PF02875">
    <property type="entry name" value="Mur_ligase_C"/>
    <property type="match status" value="1"/>
</dbReference>
<keyword evidence="6 14" id="KW-0132">Cell division</keyword>
<evidence type="ECO:0000259" key="15">
    <source>
        <dbReference type="Pfam" id="PF01225"/>
    </source>
</evidence>
<evidence type="ECO:0000256" key="10">
    <source>
        <dbReference type="ARBA" id="ARBA00022984"/>
    </source>
</evidence>
<dbReference type="GO" id="GO:0005737">
    <property type="term" value="C:cytoplasm"/>
    <property type="evidence" value="ECO:0007669"/>
    <property type="project" value="UniProtKB-SubCell"/>
</dbReference>
<evidence type="ECO:0000313" key="18">
    <source>
        <dbReference type="EMBL" id="PIT93228.1"/>
    </source>
</evidence>
<evidence type="ECO:0000256" key="12">
    <source>
        <dbReference type="ARBA" id="ARBA00023316"/>
    </source>
</evidence>
<dbReference type="InterPro" id="IPR013221">
    <property type="entry name" value="Mur_ligase_cen"/>
</dbReference>
<feature type="domain" description="Mur ligase central" evidence="17">
    <location>
        <begin position="117"/>
        <end position="298"/>
    </location>
</feature>
<dbReference type="GO" id="GO:0071555">
    <property type="term" value="P:cell wall organization"/>
    <property type="evidence" value="ECO:0007669"/>
    <property type="project" value="UniProtKB-KW"/>
</dbReference>
<dbReference type="InterPro" id="IPR036565">
    <property type="entry name" value="Mur-like_cat_sf"/>
</dbReference>
<dbReference type="PANTHER" id="PTHR43445">
    <property type="entry name" value="UDP-N-ACETYLMURAMATE--L-ALANINE LIGASE-RELATED"/>
    <property type="match status" value="1"/>
</dbReference>
<dbReference type="InterPro" id="IPR036615">
    <property type="entry name" value="Mur_ligase_C_dom_sf"/>
</dbReference>
<dbReference type="SUPFAM" id="SSF53244">
    <property type="entry name" value="MurD-like peptide ligases, peptide-binding domain"/>
    <property type="match status" value="1"/>
</dbReference>
<evidence type="ECO:0000256" key="7">
    <source>
        <dbReference type="ARBA" id="ARBA00022741"/>
    </source>
</evidence>
<keyword evidence="9 14" id="KW-0133">Cell shape</keyword>
<dbReference type="Gene3D" id="3.40.50.720">
    <property type="entry name" value="NAD(P)-binding Rossmann-like Domain"/>
    <property type="match status" value="1"/>
</dbReference>
<comment type="similarity">
    <text evidence="14">Belongs to the MurCDEF family.</text>
</comment>
<evidence type="ECO:0000256" key="6">
    <source>
        <dbReference type="ARBA" id="ARBA00022618"/>
    </source>
</evidence>
<keyword evidence="11 14" id="KW-0131">Cell cycle</keyword>
<comment type="function">
    <text evidence="14">Cell wall formation.</text>
</comment>
<keyword evidence="8 14" id="KW-0067">ATP-binding</keyword>
<comment type="pathway">
    <text evidence="2 14">Cell wall biogenesis; peptidoglycan biosynthesis.</text>
</comment>
<feature type="binding site" evidence="14">
    <location>
        <begin position="119"/>
        <end position="125"/>
    </location>
    <ligand>
        <name>ATP</name>
        <dbReference type="ChEBI" id="CHEBI:30616"/>
    </ligand>
</feature>
<evidence type="ECO:0000313" key="19">
    <source>
        <dbReference type="Proteomes" id="UP000229112"/>
    </source>
</evidence>
<evidence type="ECO:0000256" key="4">
    <source>
        <dbReference type="ARBA" id="ARBA00022490"/>
    </source>
</evidence>
<gene>
    <name evidence="14 18" type="primary">murC</name>
    <name evidence="18" type="ORF">COU06_01025</name>
</gene>
<dbReference type="AlphaFoldDB" id="A0A2M6WKA0"/>
<dbReference type="InterPro" id="IPR000713">
    <property type="entry name" value="Mur_ligase_N"/>
</dbReference>
<dbReference type="InterPro" id="IPR005758">
    <property type="entry name" value="UDP-N-AcMur_Ala_ligase_MurC"/>
</dbReference>
<evidence type="ECO:0000256" key="11">
    <source>
        <dbReference type="ARBA" id="ARBA00023306"/>
    </source>
</evidence>
<evidence type="ECO:0000256" key="8">
    <source>
        <dbReference type="ARBA" id="ARBA00022840"/>
    </source>
</evidence>
<keyword evidence="7 14" id="KW-0547">Nucleotide-binding</keyword>
<comment type="catalytic activity">
    <reaction evidence="13 14">
        <text>UDP-N-acetyl-alpha-D-muramate + L-alanine + ATP = UDP-N-acetyl-alpha-D-muramoyl-L-alanine + ADP + phosphate + H(+)</text>
        <dbReference type="Rhea" id="RHEA:23372"/>
        <dbReference type="ChEBI" id="CHEBI:15378"/>
        <dbReference type="ChEBI" id="CHEBI:30616"/>
        <dbReference type="ChEBI" id="CHEBI:43474"/>
        <dbReference type="ChEBI" id="CHEBI:57972"/>
        <dbReference type="ChEBI" id="CHEBI:70757"/>
        <dbReference type="ChEBI" id="CHEBI:83898"/>
        <dbReference type="ChEBI" id="CHEBI:456216"/>
        <dbReference type="EC" id="6.3.2.8"/>
    </reaction>
</comment>
<dbReference type="SUPFAM" id="SSF51984">
    <property type="entry name" value="MurCD N-terminal domain"/>
    <property type="match status" value="1"/>
</dbReference>
<name>A0A2M6WKA0_9BACT</name>
<accession>A0A2M6WKA0</accession>
<evidence type="ECO:0000256" key="14">
    <source>
        <dbReference type="HAMAP-Rule" id="MF_00046"/>
    </source>
</evidence>
<dbReference type="SUPFAM" id="SSF53623">
    <property type="entry name" value="MurD-like peptide ligases, catalytic domain"/>
    <property type="match status" value="1"/>
</dbReference>
<dbReference type="InterPro" id="IPR050061">
    <property type="entry name" value="MurCDEF_pg_biosynth"/>
</dbReference>
<dbReference type="GO" id="GO:0005524">
    <property type="term" value="F:ATP binding"/>
    <property type="evidence" value="ECO:0007669"/>
    <property type="project" value="UniProtKB-UniRule"/>
</dbReference>
<keyword evidence="4 14" id="KW-0963">Cytoplasm</keyword>
<comment type="caution">
    <text evidence="18">The sequence shown here is derived from an EMBL/GenBank/DDBJ whole genome shotgun (WGS) entry which is preliminary data.</text>
</comment>
<dbReference type="Pfam" id="PF01225">
    <property type="entry name" value="Mur_ligase"/>
    <property type="match status" value="1"/>
</dbReference>
<dbReference type="Gene3D" id="3.40.1190.10">
    <property type="entry name" value="Mur-like, catalytic domain"/>
    <property type="match status" value="1"/>
</dbReference>
<protein>
    <recommendedName>
        <fullName evidence="3 14">UDP-N-acetylmuramate--L-alanine ligase</fullName>
        <ecNumber evidence="3 14">6.3.2.8</ecNumber>
    </recommendedName>
    <alternativeName>
        <fullName evidence="14">UDP-N-acetylmuramoyl-L-alanine synthetase</fullName>
    </alternativeName>
</protein>
<dbReference type="EMBL" id="PFAY01000008">
    <property type="protein sequence ID" value="PIT93228.1"/>
    <property type="molecule type" value="Genomic_DNA"/>
</dbReference>
<dbReference type="Pfam" id="PF08245">
    <property type="entry name" value="Mur_ligase_M"/>
    <property type="match status" value="1"/>
</dbReference>
<evidence type="ECO:0000256" key="9">
    <source>
        <dbReference type="ARBA" id="ARBA00022960"/>
    </source>
</evidence>
<evidence type="ECO:0000256" key="13">
    <source>
        <dbReference type="ARBA" id="ARBA00047833"/>
    </source>
</evidence>
<proteinExistence type="inferred from homology"/>
<reference evidence="19" key="1">
    <citation type="submission" date="2017-09" db="EMBL/GenBank/DDBJ databases">
        <title>Depth-based differentiation of microbial function through sediment-hosted aquifers and enrichment of novel symbionts in the deep terrestrial subsurface.</title>
        <authorList>
            <person name="Probst A.J."/>
            <person name="Ladd B."/>
            <person name="Jarett J.K."/>
            <person name="Geller-Mcgrath D.E."/>
            <person name="Sieber C.M.K."/>
            <person name="Emerson J.B."/>
            <person name="Anantharaman K."/>
            <person name="Thomas B.C."/>
            <person name="Malmstrom R."/>
            <person name="Stieglmeier M."/>
            <person name="Klingl A."/>
            <person name="Woyke T."/>
            <person name="Ryan C.M."/>
            <person name="Banfield J.F."/>
        </authorList>
    </citation>
    <scope>NUCLEOTIDE SEQUENCE [LARGE SCALE GENOMIC DNA]</scope>
</reference>
<comment type="subcellular location">
    <subcellularLocation>
        <location evidence="1 14">Cytoplasm</location>
    </subcellularLocation>
</comment>
<dbReference type="NCBIfam" id="TIGR01082">
    <property type="entry name" value="murC"/>
    <property type="match status" value="1"/>
</dbReference>
<evidence type="ECO:0000259" key="16">
    <source>
        <dbReference type="Pfam" id="PF02875"/>
    </source>
</evidence>
<feature type="domain" description="Mur ligase C-terminal" evidence="16">
    <location>
        <begin position="320"/>
        <end position="450"/>
    </location>
</feature>
<feature type="domain" description="Mur ligase N-terminal catalytic" evidence="15">
    <location>
        <begin position="7"/>
        <end position="112"/>
    </location>
</feature>
<evidence type="ECO:0000256" key="2">
    <source>
        <dbReference type="ARBA" id="ARBA00004752"/>
    </source>
</evidence>
<keyword evidence="10 14" id="KW-0573">Peptidoglycan synthesis</keyword>
<dbReference type="GO" id="GO:0008763">
    <property type="term" value="F:UDP-N-acetylmuramate-L-alanine ligase activity"/>
    <property type="evidence" value="ECO:0007669"/>
    <property type="project" value="UniProtKB-UniRule"/>
</dbReference>
<organism evidence="18 19">
    <name type="scientific">Candidatus Harrisonbacteria bacterium CG10_big_fil_rev_8_21_14_0_10_38_8</name>
    <dbReference type="NCBI Taxonomy" id="1974582"/>
    <lineage>
        <taxon>Bacteria</taxon>
        <taxon>Candidatus Harrisoniibacteriota</taxon>
    </lineage>
</organism>
<evidence type="ECO:0000256" key="5">
    <source>
        <dbReference type="ARBA" id="ARBA00022598"/>
    </source>
</evidence>
<dbReference type="InterPro" id="IPR004101">
    <property type="entry name" value="Mur_ligase_C"/>
</dbReference>
<evidence type="ECO:0000256" key="1">
    <source>
        <dbReference type="ARBA" id="ARBA00004496"/>
    </source>
</evidence>
<evidence type="ECO:0000256" key="3">
    <source>
        <dbReference type="ARBA" id="ARBA00012211"/>
    </source>
</evidence>
<keyword evidence="5 14" id="KW-0436">Ligase</keyword>
<dbReference type="PANTHER" id="PTHR43445:SF3">
    <property type="entry name" value="UDP-N-ACETYLMURAMATE--L-ALANINE LIGASE"/>
    <property type="match status" value="1"/>
</dbReference>
<dbReference type="UniPathway" id="UPA00219"/>
<keyword evidence="12 14" id="KW-0961">Cell wall biogenesis/degradation</keyword>
<sequence>MFEKNKHIHLIGIKGVGMTALAVLLKKKGVVVTGSDSQEVFFTDEVLARYKIPVFPFSSENITGNIDTVITSGAYYFNKKAQNNHAEVKEVLSQNIPIYTYPEAVGELSKKYKVIAIAGSHGKSTTTAITGWLLDKANKKPTVIVGTKVKKWNSNSLIGSSKYLVIEADEYREAFLNYEPYGLIITNIDYDHPDYYLTEASYYNAFKKLINKTKKNGFVILNSDDENSKKIVKFAKKRVKKTYTYGFSPDADYRCLDLKNSQGRQTFYINKKNQSFKVSFRFPGDHYALNATGAIAVVNQLNLSISKSSDLLPSFPGTTRRFDIREKTPNYTLIDDYAHHPTEIQMTLKGLRHFYPDRKIVAVFQPHTYSRTKKLADEFASSFFQADLVGILPIYGSAREKQKGITSKQFYSLVEKEHGNTVYLEGFDKARVFLSEEKKDKNIIILMGAGDINNLAKDI</sequence>
<evidence type="ECO:0000259" key="17">
    <source>
        <dbReference type="Pfam" id="PF08245"/>
    </source>
</evidence>
<dbReference type="EC" id="6.3.2.8" evidence="3 14"/>
<dbReference type="Gene3D" id="3.90.190.20">
    <property type="entry name" value="Mur ligase, C-terminal domain"/>
    <property type="match status" value="1"/>
</dbReference>
<dbReference type="HAMAP" id="MF_00046">
    <property type="entry name" value="MurC"/>
    <property type="match status" value="1"/>
</dbReference>
<dbReference type="GO" id="GO:0008360">
    <property type="term" value="P:regulation of cell shape"/>
    <property type="evidence" value="ECO:0007669"/>
    <property type="project" value="UniProtKB-KW"/>
</dbReference>